<feature type="region of interest" description="Disordered" evidence="1">
    <location>
        <begin position="1"/>
        <end position="55"/>
    </location>
</feature>
<keyword evidence="3" id="KW-1185">Reference proteome</keyword>
<dbReference type="RefSeq" id="WP_047820909.1">
    <property type="nucleotide sequence ID" value="NZ_CP011770.1"/>
</dbReference>
<feature type="compositionally biased region" description="Polar residues" evidence="1">
    <location>
        <begin position="45"/>
        <end position="55"/>
    </location>
</feature>
<name>A0A0G3XHZ7_9SPHN</name>
<gene>
    <name evidence="2" type="ORF">AB433_10105</name>
</gene>
<dbReference type="EMBL" id="CP011770">
    <property type="protein sequence ID" value="AKM10236.1"/>
    <property type="molecule type" value="Genomic_DNA"/>
</dbReference>
<dbReference type="KEGG" id="cna:AB433_10105"/>
<feature type="compositionally biased region" description="Polar residues" evidence="1">
    <location>
        <begin position="1"/>
        <end position="11"/>
    </location>
</feature>
<sequence>MEENQGVTSGALSWRGGGSDEPVYMSEGNPWTVDQASGPVANVQPAGSTCDGKTTATGIACDFAD</sequence>
<evidence type="ECO:0000313" key="3">
    <source>
        <dbReference type="Proteomes" id="UP000035287"/>
    </source>
</evidence>
<dbReference type="STRING" id="1348774.AB433_10105"/>
<evidence type="ECO:0000313" key="2">
    <source>
        <dbReference type="EMBL" id="AKM10236.1"/>
    </source>
</evidence>
<organism evidence="2 3">
    <name type="scientific">Croceicoccus naphthovorans</name>
    <dbReference type="NCBI Taxonomy" id="1348774"/>
    <lineage>
        <taxon>Bacteria</taxon>
        <taxon>Pseudomonadati</taxon>
        <taxon>Pseudomonadota</taxon>
        <taxon>Alphaproteobacteria</taxon>
        <taxon>Sphingomonadales</taxon>
        <taxon>Erythrobacteraceae</taxon>
        <taxon>Croceicoccus</taxon>
    </lineage>
</organism>
<dbReference type="Proteomes" id="UP000035287">
    <property type="component" value="Chromosome"/>
</dbReference>
<reference evidence="2 3" key="1">
    <citation type="submission" date="2015-06" db="EMBL/GenBank/DDBJ databases">
        <authorList>
            <person name="Zeng Y."/>
            <person name="Huang Y."/>
        </authorList>
    </citation>
    <scope>NUCLEOTIDE SEQUENCE [LARGE SCALE GENOMIC DNA]</scope>
    <source>
        <strain evidence="2 3">PQ-2</strain>
    </source>
</reference>
<accession>A0A0G3XHZ7</accession>
<proteinExistence type="predicted"/>
<dbReference type="AlphaFoldDB" id="A0A0G3XHZ7"/>
<dbReference type="PATRIC" id="fig|1348774.3.peg.2115"/>
<evidence type="ECO:0000256" key="1">
    <source>
        <dbReference type="SAM" id="MobiDB-lite"/>
    </source>
</evidence>
<protein>
    <submittedName>
        <fullName evidence="2">Uncharacterized protein</fullName>
    </submittedName>
</protein>